<dbReference type="Gene3D" id="3.60.21.10">
    <property type="match status" value="1"/>
</dbReference>
<dbReference type="GeneID" id="84782161"/>
<keyword evidence="4" id="KW-1185">Reference proteome</keyword>
<dbReference type="Proteomes" id="UP000051162">
    <property type="component" value="Unassembled WGS sequence"/>
</dbReference>
<dbReference type="Pfam" id="PF00149">
    <property type="entry name" value="Metallophos"/>
    <property type="match status" value="1"/>
</dbReference>
<evidence type="ECO:0000313" key="4">
    <source>
        <dbReference type="Proteomes" id="UP000051162"/>
    </source>
</evidence>
<comment type="caution">
    <text evidence="3">The sequence shown here is derived from an EMBL/GenBank/DDBJ whole genome shotgun (WGS) entry which is preliminary data.</text>
</comment>
<dbReference type="EMBL" id="AZDT01000053">
    <property type="protein sequence ID" value="KRK73785.1"/>
    <property type="molecule type" value="Genomic_DNA"/>
</dbReference>
<accession>A0A0R1JYH6</accession>
<dbReference type="STRING" id="1423773.FD30_GL000162"/>
<proteinExistence type="predicted"/>
<dbReference type="RefSeq" id="WP_056944548.1">
    <property type="nucleotide sequence ID" value="NZ_AZDT01000053.1"/>
</dbReference>
<dbReference type="PANTHER" id="PTHR30337">
    <property type="entry name" value="COMPONENT OF ATP-DEPENDENT DSDNA EXONUCLEASE"/>
    <property type="match status" value="1"/>
</dbReference>
<evidence type="ECO:0000259" key="2">
    <source>
        <dbReference type="Pfam" id="PF00149"/>
    </source>
</evidence>
<dbReference type="PIRSF" id="PIRSF033091">
    <property type="entry name" value="Pesterase_YhaO"/>
    <property type="match status" value="1"/>
</dbReference>
<protein>
    <submittedName>
        <fullName evidence="3">DNA repair exonuclease</fullName>
    </submittedName>
</protein>
<name>A0A0R1JYH6_9LACO</name>
<dbReference type="SUPFAM" id="SSF56300">
    <property type="entry name" value="Metallo-dependent phosphatases"/>
    <property type="match status" value="1"/>
</dbReference>
<dbReference type="InterPro" id="IPR050535">
    <property type="entry name" value="DNA_Repair-Maintenance_Comp"/>
</dbReference>
<dbReference type="CDD" id="cd00840">
    <property type="entry name" value="MPP_Mre11_N"/>
    <property type="match status" value="1"/>
</dbReference>
<keyword evidence="3" id="KW-0269">Exonuclease</keyword>
<dbReference type="PATRIC" id="fig|1423773.3.peg.164"/>
<dbReference type="OrthoDB" id="9773856at2"/>
<evidence type="ECO:0000313" key="3">
    <source>
        <dbReference type="EMBL" id="KRK73785.1"/>
    </source>
</evidence>
<organism evidence="3 4">
    <name type="scientific">Levilactobacillus namurensis DSM 19117</name>
    <dbReference type="NCBI Taxonomy" id="1423773"/>
    <lineage>
        <taxon>Bacteria</taxon>
        <taxon>Bacillati</taxon>
        <taxon>Bacillota</taxon>
        <taxon>Bacilli</taxon>
        <taxon>Lactobacillales</taxon>
        <taxon>Lactobacillaceae</taxon>
        <taxon>Levilactobacillus</taxon>
    </lineage>
</organism>
<evidence type="ECO:0000256" key="1">
    <source>
        <dbReference type="ARBA" id="ARBA00022801"/>
    </source>
</evidence>
<gene>
    <name evidence="3" type="ORF">FD30_GL000162</name>
</gene>
<dbReference type="InterPro" id="IPR014576">
    <property type="entry name" value="Pesterase_YhaO"/>
</dbReference>
<keyword evidence="1" id="KW-0378">Hydrolase</keyword>
<dbReference type="AlphaFoldDB" id="A0A0R1JYH6"/>
<dbReference type="PANTHER" id="PTHR30337:SF7">
    <property type="entry name" value="PHOSPHOESTERASE"/>
    <property type="match status" value="1"/>
</dbReference>
<keyword evidence="3" id="KW-0540">Nuclease</keyword>
<dbReference type="GO" id="GO:0004527">
    <property type="term" value="F:exonuclease activity"/>
    <property type="evidence" value="ECO:0007669"/>
    <property type="project" value="UniProtKB-KW"/>
</dbReference>
<sequence>MQFIHAADLHLDSPFLGLATLPNALLTRIRQSTFAAATKIFDRALAEHVDFVVLAGDLFDRAEQSVAAQAYLFDQFERLNQAQIPVFVSFGNHDYATDQHQAVAYPANVTVFTDHVGTQTLTLASGETVAVSGFSYPQRWVTADPLPDFPPHAQTDWHIGLLHGAVATGGTADHYAPFTLAELLAKRYDYWALGHIHHRQQLNAQPPVIYAGNPQGRTQQETGAKGAYLVTSQGRQLVPQFFATADLLWETATVTTGATTLTELEDALTTWVRAHPASQLTLTPLTLQLTTELTPADQAQWRATDWPALYQRTHRADLNAAQRYFPQMTLQGPTARLQAPQLDQTYWNQGATATFTPEAIQRLFGKLAQEPSLADWLDTQVTPQDLATLATQQLQGLMNQEGHDVS</sequence>
<dbReference type="InterPro" id="IPR029052">
    <property type="entry name" value="Metallo-depent_PP-like"/>
</dbReference>
<feature type="domain" description="Calcineurin-like phosphoesterase" evidence="2">
    <location>
        <begin position="1"/>
        <end position="198"/>
    </location>
</feature>
<dbReference type="InterPro" id="IPR004843">
    <property type="entry name" value="Calcineurin-like_PHP"/>
</dbReference>
<dbReference type="InterPro" id="IPR041796">
    <property type="entry name" value="Mre11_N"/>
</dbReference>
<reference evidence="3 4" key="1">
    <citation type="journal article" date="2015" name="Genome Announc.">
        <title>Expanding the biotechnology potential of lactobacilli through comparative genomics of 213 strains and associated genera.</title>
        <authorList>
            <person name="Sun Z."/>
            <person name="Harris H.M."/>
            <person name="McCann A."/>
            <person name="Guo C."/>
            <person name="Argimon S."/>
            <person name="Zhang W."/>
            <person name="Yang X."/>
            <person name="Jeffery I.B."/>
            <person name="Cooney J.C."/>
            <person name="Kagawa T.F."/>
            <person name="Liu W."/>
            <person name="Song Y."/>
            <person name="Salvetti E."/>
            <person name="Wrobel A."/>
            <person name="Rasinkangas P."/>
            <person name="Parkhill J."/>
            <person name="Rea M.C."/>
            <person name="O'Sullivan O."/>
            <person name="Ritari J."/>
            <person name="Douillard F.P."/>
            <person name="Paul Ross R."/>
            <person name="Yang R."/>
            <person name="Briner A.E."/>
            <person name="Felis G.E."/>
            <person name="de Vos W.M."/>
            <person name="Barrangou R."/>
            <person name="Klaenhammer T.R."/>
            <person name="Caufield P.W."/>
            <person name="Cui Y."/>
            <person name="Zhang H."/>
            <person name="O'Toole P.W."/>
        </authorList>
    </citation>
    <scope>NUCLEOTIDE SEQUENCE [LARGE SCALE GENOMIC DNA]</scope>
    <source>
        <strain evidence="3 4">DSM 19117</strain>
    </source>
</reference>